<evidence type="ECO:0000313" key="3">
    <source>
        <dbReference type="Proteomes" id="UP000319514"/>
    </source>
</evidence>
<evidence type="ECO:0000313" key="2">
    <source>
        <dbReference type="EMBL" id="TQL60631.1"/>
    </source>
</evidence>
<dbReference type="PANTHER" id="PTHR43662:SF3">
    <property type="entry name" value="DOMAIN PROTEIN, PUTATIVE (AFU_ORTHOLOGUE AFUA_6G11970)-RELATED"/>
    <property type="match status" value="1"/>
</dbReference>
<feature type="domain" description="DUF1996" evidence="1">
    <location>
        <begin position="56"/>
        <end position="279"/>
    </location>
</feature>
<dbReference type="OrthoDB" id="264773at2"/>
<dbReference type="InterPro" id="IPR018535">
    <property type="entry name" value="DUF1996"/>
</dbReference>
<dbReference type="Proteomes" id="UP000319514">
    <property type="component" value="Unassembled WGS sequence"/>
</dbReference>
<organism evidence="2 3">
    <name type="scientific">Oryzihumus leptocrescens</name>
    <dbReference type="NCBI Taxonomy" id="297536"/>
    <lineage>
        <taxon>Bacteria</taxon>
        <taxon>Bacillati</taxon>
        <taxon>Actinomycetota</taxon>
        <taxon>Actinomycetes</taxon>
        <taxon>Micrococcales</taxon>
        <taxon>Intrasporangiaceae</taxon>
        <taxon>Oryzihumus</taxon>
    </lineage>
</organism>
<reference evidence="2 3" key="1">
    <citation type="submission" date="2019-06" db="EMBL/GenBank/DDBJ databases">
        <title>Sequencing the genomes of 1000 actinobacteria strains.</title>
        <authorList>
            <person name="Klenk H.-P."/>
        </authorList>
    </citation>
    <scope>NUCLEOTIDE SEQUENCE [LARGE SCALE GENOMIC DNA]</scope>
    <source>
        <strain evidence="2 3">DSM 18082</strain>
    </source>
</reference>
<comment type="caution">
    <text evidence="2">The sequence shown here is derived from an EMBL/GenBank/DDBJ whole genome shotgun (WGS) entry which is preliminary data.</text>
</comment>
<protein>
    <submittedName>
        <fullName evidence="2">Uncharacterized protein DUF1996</fullName>
    </submittedName>
</protein>
<dbReference type="AlphaFoldDB" id="A0A542ZJU5"/>
<dbReference type="RefSeq" id="WP_141788502.1">
    <property type="nucleotide sequence ID" value="NZ_BAAAKX010000002.1"/>
</dbReference>
<accession>A0A542ZJU5</accession>
<sequence length="304" mass="32904">MLAAATTAPRRRRAVVAGWLATLLACASALVMVPTGSASAMAKIQCKQTTGTGYIDPIVHHDQAISSATTHLHQFFGNNAWLALGSWANYANYANLAGKGTNCLNTADTAGYWSPALRYTATGTVIPAVGFWAYYRAYDGSNKGPGMEFPADTRLVATVYNWTCGQFERQGPVPYIPDCHRADGRPGHTLTAHIDFPSCWNGVRPYHPSTQVGDTRDNRNYAYAVKGACPAGFPYRMVQLRETIAYAYHGYGTDVQLSSDPMMGMTDGMSMHADFWNTWVQTGLVSMVANCVNGTGTRTKAQCG</sequence>
<evidence type="ECO:0000259" key="1">
    <source>
        <dbReference type="Pfam" id="PF09362"/>
    </source>
</evidence>
<proteinExistence type="predicted"/>
<dbReference type="EMBL" id="VFOQ01000001">
    <property type="protein sequence ID" value="TQL60631.1"/>
    <property type="molecule type" value="Genomic_DNA"/>
</dbReference>
<name>A0A542ZJU5_9MICO</name>
<dbReference type="PANTHER" id="PTHR43662">
    <property type="match status" value="1"/>
</dbReference>
<keyword evidence="3" id="KW-1185">Reference proteome</keyword>
<dbReference type="Pfam" id="PF09362">
    <property type="entry name" value="DUF1996"/>
    <property type="match status" value="1"/>
</dbReference>
<gene>
    <name evidence="2" type="ORF">FB474_2027</name>
</gene>